<sequence>MVNVVEIVLELEGSGFINSGQVTRARVVRSFPDGVLTCQVDDGINGVNEPEGDFETIEMARNAIIEYWDRCNTALHKKYWRPKINI</sequence>
<gene>
    <name evidence="1" type="ORF">HNO85_12600</name>
</gene>
<evidence type="ECO:0000313" key="2">
    <source>
        <dbReference type="Proteomes" id="UP000562723"/>
    </source>
</evidence>
<dbReference type="EMBL" id="JABFMS010000018">
    <property type="protein sequence ID" value="NUT81779.1"/>
    <property type="molecule type" value="Genomic_DNA"/>
</dbReference>
<evidence type="ECO:0000313" key="1">
    <source>
        <dbReference type="EMBL" id="NUT81779.1"/>
    </source>
</evidence>
<reference evidence="1 2" key="1">
    <citation type="journal article" date="2020" name="Front. Plant Sci.">
        <title>Isolation of Rhizosphere Bacteria That Improve Quality and Water Stress Tolerance in Greenhouse Ornamentals.</title>
        <authorList>
            <person name="Nordstedt N.P."/>
            <person name="Jones M.L."/>
        </authorList>
    </citation>
    <scope>NUCLEOTIDE SEQUENCE [LARGE SCALE GENOMIC DNA]</scope>
    <source>
        <strain evidence="1 2">C2F7</strain>
    </source>
</reference>
<name>A0AAJ3FVN5_9PSED</name>
<dbReference type="Proteomes" id="UP000562723">
    <property type="component" value="Unassembled WGS sequence"/>
</dbReference>
<dbReference type="AlphaFoldDB" id="A0AAJ3FVN5"/>
<comment type="caution">
    <text evidence="1">The sequence shown here is derived from an EMBL/GenBank/DDBJ whole genome shotgun (WGS) entry which is preliminary data.</text>
</comment>
<proteinExistence type="predicted"/>
<organism evidence="1 2">
    <name type="scientific">Pseudomonas brassicacearum</name>
    <dbReference type="NCBI Taxonomy" id="930166"/>
    <lineage>
        <taxon>Bacteria</taxon>
        <taxon>Pseudomonadati</taxon>
        <taxon>Pseudomonadota</taxon>
        <taxon>Gammaproteobacteria</taxon>
        <taxon>Pseudomonadales</taxon>
        <taxon>Pseudomonadaceae</taxon>
        <taxon>Pseudomonas</taxon>
    </lineage>
</organism>
<dbReference type="RefSeq" id="WP_175360262.1">
    <property type="nucleotide sequence ID" value="NZ_JABFMS010000018.1"/>
</dbReference>
<protein>
    <submittedName>
        <fullName evidence="1">Uncharacterized protein</fullName>
    </submittedName>
</protein>
<accession>A0AAJ3FVN5</accession>